<name>A0AAJ0C1X4_9PEZI</name>
<feature type="region of interest" description="Disordered" evidence="1">
    <location>
        <begin position="88"/>
        <end position="113"/>
    </location>
</feature>
<feature type="transmembrane region" description="Helical" evidence="2">
    <location>
        <begin position="273"/>
        <end position="301"/>
    </location>
</feature>
<evidence type="ECO:0000313" key="3">
    <source>
        <dbReference type="EMBL" id="KAK1767224.1"/>
    </source>
</evidence>
<dbReference type="EMBL" id="MU839009">
    <property type="protein sequence ID" value="KAK1767224.1"/>
    <property type="molecule type" value="Genomic_DNA"/>
</dbReference>
<keyword evidence="2" id="KW-0812">Transmembrane</keyword>
<feature type="compositionally biased region" description="Basic and acidic residues" evidence="1">
    <location>
        <begin position="101"/>
        <end position="111"/>
    </location>
</feature>
<dbReference type="GeneID" id="85313751"/>
<evidence type="ECO:0000256" key="2">
    <source>
        <dbReference type="SAM" id="Phobius"/>
    </source>
</evidence>
<comment type="caution">
    <text evidence="3">The sequence shown here is derived from an EMBL/GenBank/DDBJ whole genome shotgun (WGS) entry which is preliminary data.</text>
</comment>
<gene>
    <name evidence="3" type="ORF">QBC33DRAFT_570182</name>
</gene>
<keyword evidence="2" id="KW-0472">Membrane</keyword>
<evidence type="ECO:0000313" key="4">
    <source>
        <dbReference type="Proteomes" id="UP001244011"/>
    </source>
</evidence>
<keyword evidence="4" id="KW-1185">Reference proteome</keyword>
<organism evidence="3 4">
    <name type="scientific">Phialemonium atrogriseum</name>
    <dbReference type="NCBI Taxonomy" id="1093897"/>
    <lineage>
        <taxon>Eukaryota</taxon>
        <taxon>Fungi</taxon>
        <taxon>Dikarya</taxon>
        <taxon>Ascomycota</taxon>
        <taxon>Pezizomycotina</taxon>
        <taxon>Sordariomycetes</taxon>
        <taxon>Sordariomycetidae</taxon>
        <taxon>Cephalothecales</taxon>
        <taxon>Cephalothecaceae</taxon>
        <taxon>Phialemonium</taxon>
    </lineage>
</organism>
<dbReference type="Proteomes" id="UP001244011">
    <property type="component" value="Unassembled WGS sequence"/>
</dbReference>
<feature type="compositionally biased region" description="Basic residues" evidence="1">
    <location>
        <begin position="153"/>
        <end position="163"/>
    </location>
</feature>
<protein>
    <submittedName>
        <fullName evidence="3">Uncharacterized protein</fullName>
    </submittedName>
</protein>
<evidence type="ECO:0000256" key="1">
    <source>
        <dbReference type="SAM" id="MobiDB-lite"/>
    </source>
</evidence>
<proteinExistence type="predicted"/>
<dbReference type="AlphaFoldDB" id="A0AAJ0C1X4"/>
<sequence length="317" mass="35126">MSTLVMRELIRAGAEITCYINALKMPEELAQKKGYAEVVEVVRTKFGRNEVLGPREKDLLVSKPDREQEIASRVSRGFIWPSIDERYTYDEPANEGDNQEDLSKKREEKRNSPGTILRFINAELGRLQARQTLQTRALVQQDQDHVAISMRSSPKHHARRNHRRDNTAASAPPGGGPEPGAATQPRAGEQHGPATTAAAAAEYLDEAAETADAHLRLSGWQHIIAKLVRLEEDAMRARTSRQATTENATSPGRKSDILFSQSRVLSTFSRATVVFVHIIQLPVIGSVAGTFFLCILGWMLYQKFGVNGSVGKDGKKK</sequence>
<dbReference type="RefSeq" id="XP_060283437.1">
    <property type="nucleotide sequence ID" value="XM_060430564.1"/>
</dbReference>
<feature type="region of interest" description="Disordered" evidence="1">
    <location>
        <begin position="150"/>
        <end position="196"/>
    </location>
</feature>
<keyword evidence="2" id="KW-1133">Transmembrane helix</keyword>
<reference evidence="3" key="1">
    <citation type="submission" date="2023-06" db="EMBL/GenBank/DDBJ databases">
        <title>Genome-scale phylogeny and comparative genomics of the fungal order Sordariales.</title>
        <authorList>
            <consortium name="Lawrence Berkeley National Laboratory"/>
            <person name="Hensen N."/>
            <person name="Bonometti L."/>
            <person name="Westerberg I."/>
            <person name="Brannstrom I.O."/>
            <person name="Guillou S."/>
            <person name="Cros-Aarteil S."/>
            <person name="Calhoun S."/>
            <person name="Haridas S."/>
            <person name="Kuo A."/>
            <person name="Mondo S."/>
            <person name="Pangilinan J."/>
            <person name="Riley R."/>
            <person name="Labutti K."/>
            <person name="Andreopoulos B."/>
            <person name="Lipzen A."/>
            <person name="Chen C."/>
            <person name="Yanf M."/>
            <person name="Daum C."/>
            <person name="Ng V."/>
            <person name="Clum A."/>
            <person name="Steindorff A."/>
            <person name="Ohm R."/>
            <person name="Martin F."/>
            <person name="Silar P."/>
            <person name="Natvig D."/>
            <person name="Lalanne C."/>
            <person name="Gautier V."/>
            <person name="Ament-Velasquez S.L."/>
            <person name="Kruys A."/>
            <person name="Hutchinson M.I."/>
            <person name="Powell A.J."/>
            <person name="Barry K."/>
            <person name="Miller A.N."/>
            <person name="Grigoriev I.V."/>
            <person name="Debuchy R."/>
            <person name="Gladieux P."/>
            <person name="Thoren M.H."/>
            <person name="Johannesson H."/>
        </authorList>
    </citation>
    <scope>NUCLEOTIDE SEQUENCE</scope>
    <source>
        <strain evidence="3">8032-3</strain>
    </source>
</reference>
<accession>A0AAJ0C1X4</accession>